<dbReference type="Gene3D" id="2.60.40.1120">
    <property type="entry name" value="Carboxypeptidase-like, regulatory domain"/>
    <property type="match status" value="1"/>
</dbReference>
<evidence type="ECO:0000313" key="14">
    <source>
        <dbReference type="Proteomes" id="UP001207918"/>
    </source>
</evidence>
<keyword evidence="10" id="KW-0732">Signal</keyword>
<keyword evidence="7 8" id="KW-0998">Cell outer membrane</keyword>
<evidence type="ECO:0000256" key="1">
    <source>
        <dbReference type="ARBA" id="ARBA00004571"/>
    </source>
</evidence>
<evidence type="ECO:0000256" key="6">
    <source>
        <dbReference type="ARBA" id="ARBA00023136"/>
    </source>
</evidence>
<evidence type="ECO:0000256" key="3">
    <source>
        <dbReference type="ARBA" id="ARBA00022452"/>
    </source>
</evidence>
<dbReference type="InterPro" id="IPR023996">
    <property type="entry name" value="TonB-dep_OMP_SusC/RagA"/>
</dbReference>
<keyword evidence="5 9" id="KW-0798">TonB box</keyword>
<dbReference type="InterPro" id="IPR023997">
    <property type="entry name" value="TonB-dep_OMP_SusC/RagA_CS"/>
</dbReference>
<dbReference type="InterPro" id="IPR036942">
    <property type="entry name" value="Beta-barrel_TonB_sf"/>
</dbReference>
<dbReference type="Pfam" id="PF13715">
    <property type="entry name" value="CarbopepD_reg_2"/>
    <property type="match status" value="1"/>
</dbReference>
<keyword evidence="14" id="KW-1185">Reference proteome</keyword>
<evidence type="ECO:0000259" key="12">
    <source>
        <dbReference type="Pfam" id="PF07715"/>
    </source>
</evidence>
<dbReference type="SUPFAM" id="SSF56935">
    <property type="entry name" value="Porins"/>
    <property type="match status" value="1"/>
</dbReference>
<name>A0ABT3PKL2_9BACT</name>
<comment type="caution">
    <text evidence="13">The sequence shown here is derived from an EMBL/GenBank/DDBJ whole genome shotgun (WGS) entry which is preliminary data.</text>
</comment>
<dbReference type="PROSITE" id="PS52016">
    <property type="entry name" value="TONB_DEPENDENT_REC_3"/>
    <property type="match status" value="1"/>
</dbReference>
<evidence type="ECO:0000256" key="8">
    <source>
        <dbReference type="PROSITE-ProRule" id="PRU01360"/>
    </source>
</evidence>
<keyword evidence="13" id="KW-0675">Receptor</keyword>
<organism evidence="13 14">
    <name type="scientific">Fodinibius salsisoli</name>
    <dbReference type="NCBI Taxonomy" id="2820877"/>
    <lineage>
        <taxon>Bacteria</taxon>
        <taxon>Pseudomonadati</taxon>
        <taxon>Balneolota</taxon>
        <taxon>Balneolia</taxon>
        <taxon>Balneolales</taxon>
        <taxon>Balneolaceae</taxon>
        <taxon>Fodinibius</taxon>
    </lineage>
</organism>
<feature type="domain" description="TonB-dependent receptor plug" evidence="12">
    <location>
        <begin position="121"/>
        <end position="225"/>
    </location>
</feature>
<feature type="signal peptide" evidence="10">
    <location>
        <begin position="1"/>
        <end position="26"/>
    </location>
</feature>
<evidence type="ECO:0000256" key="7">
    <source>
        <dbReference type="ARBA" id="ARBA00023237"/>
    </source>
</evidence>
<dbReference type="NCBIfam" id="TIGR04056">
    <property type="entry name" value="OMP_RagA_SusC"/>
    <property type="match status" value="1"/>
</dbReference>
<evidence type="ECO:0000256" key="4">
    <source>
        <dbReference type="ARBA" id="ARBA00022692"/>
    </source>
</evidence>
<comment type="subcellular location">
    <subcellularLocation>
        <location evidence="1 8">Cell outer membrane</location>
        <topology evidence="1 8">Multi-pass membrane protein</topology>
    </subcellularLocation>
</comment>
<dbReference type="Gene3D" id="2.170.130.10">
    <property type="entry name" value="TonB-dependent receptor, plug domain"/>
    <property type="match status" value="1"/>
</dbReference>
<evidence type="ECO:0000313" key="13">
    <source>
        <dbReference type="EMBL" id="MCW9706466.1"/>
    </source>
</evidence>
<dbReference type="Proteomes" id="UP001207918">
    <property type="component" value="Unassembled WGS sequence"/>
</dbReference>
<evidence type="ECO:0000256" key="10">
    <source>
        <dbReference type="SAM" id="SignalP"/>
    </source>
</evidence>
<dbReference type="NCBIfam" id="TIGR04057">
    <property type="entry name" value="SusC_RagA_signa"/>
    <property type="match status" value="1"/>
</dbReference>
<evidence type="ECO:0000256" key="9">
    <source>
        <dbReference type="RuleBase" id="RU003357"/>
    </source>
</evidence>
<feature type="domain" description="TonB-dependent receptor-like beta-barrel" evidence="11">
    <location>
        <begin position="385"/>
        <end position="992"/>
    </location>
</feature>
<accession>A0ABT3PKL2</accession>
<sequence>MIAKDIFAKGLLALCLSLFLVTAAYGQHSVKGVVNDQAGEPLPGVNIQVKGTTQGTSTNAQGAYSLTVESESDTLIFSFIGFQRQEVPIQGRQEINITMTPQAIEAGEELVVVGYGTQEQVDLTGSIKRVQSEELNKQPALTATEALQGKVSGVNIIKNDAPGGTPTVIMRGLGTALGGRNPLYIVDGVPVDDINNIAPSDIESIDFLKDAASASIYGLRAANGVIIVTTKQGTEGAAQFEADTYVGYNSVLNKVNMADGPEYVTYFNEENAAVDGFQLNQNQQYDTDWFDELLNQGRFINSKLSVSGGSENINYFFSYNLNAEEGLLDNQKFWRQTLRNNNNYRLFDGFLTLDQNLSISFSRENPMPFGAFNTAYRQSPLVPTFYPNGRYGQPFVNETTGEVTYEGAADETIGRLNTHGNPLTAIDFNNEESNAITLQGNLAADFNLTDYLTFTTRLGATRFYGDTRAFSPLRQQWISGDPTRTVAQYQANKEANPGVTDWADNTLFVTDTETFRWNWDNYLNFSKSFDDHNVDITAGISSEKTGVGKRFRGRAYDIPEQEQYWNLDLATDQYDKIVEHTNFTPNTLLSYFGRVQYNYDRRYYISGTLRRDGSSQFANTEDYWELFPSVGLGWTISNEEFMGENEAISFLKLRASWGRLGNQNVPFNSTVVSTDPGSASQNYVFGPAQALRFGASVGSPARDISWEIVEEWNLGADIEFVDSRLTSTIDVYQKTTKNLILLVNPLPNSQFEGDYFDQGAEVVNQGLELSLNWSDNVSEDFSYNVGTSFSYNKNEITEVETGFEGLTGGSLGNGQITKRLEEGQPLGAWWMYEAVGVWQDEMEIANNPSIGGALPGHLRYNDVNEDGVIDERDKKFFGSYVPNYNYGINIGANYKQFDVSLDAFGVAGNKVYDGLSNTRFGGENIREETFTNRWTGPNSTSEHPGANRDAIASDYYLKDGSYLRINNITLGYSLQNIVNHLNRVRFYISAQNPFMITDYPGFTPELVGNGSPYGTAGIELNAYPNTRSLLLGVNIDFQ</sequence>
<proteinExistence type="inferred from homology"/>
<dbReference type="InterPro" id="IPR008969">
    <property type="entry name" value="CarboxyPept-like_regulatory"/>
</dbReference>
<evidence type="ECO:0000259" key="11">
    <source>
        <dbReference type="Pfam" id="PF00593"/>
    </source>
</evidence>
<reference evidence="13 14" key="1">
    <citation type="submission" date="2021-03" db="EMBL/GenBank/DDBJ databases">
        <title>Aliifodinibius sp. nov., a new bacterium isolated from saline soil.</title>
        <authorList>
            <person name="Galisteo C."/>
            <person name="De La Haba R."/>
            <person name="Sanchez-Porro C."/>
            <person name="Ventosa A."/>
        </authorList>
    </citation>
    <scope>NUCLEOTIDE SEQUENCE [LARGE SCALE GENOMIC DNA]</scope>
    <source>
        <strain evidence="13 14">1BSP15-2V2</strain>
    </source>
</reference>
<dbReference type="InterPro" id="IPR039426">
    <property type="entry name" value="TonB-dep_rcpt-like"/>
</dbReference>
<dbReference type="InterPro" id="IPR037066">
    <property type="entry name" value="Plug_dom_sf"/>
</dbReference>
<dbReference type="RefSeq" id="WP_265765172.1">
    <property type="nucleotide sequence ID" value="NZ_JAGGJA010000003.1"/>
</dbReference>
<comment type="similarity">
    <text evidence="8 9">Belongs to the TonB-dependent receptor family.</text>
</comment>
<dbReference type="Gene3D" id="2.40.170.20">
    <property type="entry name" value="TonB-dependent receptor, beta-barrel domain"/>
    <property type="match status" value="1"/>
</dbReference>
<evidence type="ECO:0000256" key="5">
    <source>
        <dbReference type="ARBA" id="ARBA00023077"/>
    </source>
</evidence>
<protein>
    <submittedName>
        <fullName evidence="13">TonB-dependent receptor</fullName>
    </submittedName>
</protein>
<keyword evidence="4 8" id="KW-0812">Transmembrane</keyword>
<feature type="chain" id="PRO_5047490851" evidence="10">
    <location>
        <begin position="27"/>
        <end position="1038"/>
    </location>
</feature>
<keyword evidence="6 8" id="KW-0472">Membrane</keyword>
<dbReference type="InterPro" id="IPR000531">
    <property type="entry name" value="Beta-barrel_TonB"/>
</dbReference>
<dbReference type="InterPro" id="IPR012910">
    <property type="entry name" value="Plug_dom"/>
</dbReference>
<dbReference type="Pfam" id="PF00593">
    <property type="entry name" value="TonB_dep_Rec_b-barrel"/>
    <property type="match status" value="1"/>
</dbReference>
<keyword evidence="2 8" id="KW-0813">Transport</keyword>
<dbReference type="EMBL" id="JAGGJA010000003">
    <property type="protein sequence ID" value="MCW9706466.1"/>
    <property type="molecule type" value="Genomic_DNA"/>
</dbReference>
<keyword evidence="3 8" id="KW-1134">Transmembrane beta strand</keyword>
<dbReference type="SUPFAM" id="SSF49464">
    <property type="entry name" value="Carboxypeptidase regulatory domain-like"/>
    <property type="match status" value="1"/>
</dbReference>
<evidence type="ECO:0000256" key="2">
    <source>
        <dbReference type="ARBA" id="ARBA00022448"/>
    </source>
</evidence>
<dbReference type="Pfam" id="PF07715">
    <property type="entry name" value="Plug"/>
    <property type="match status" value="1"/>
</dbReference>
<gene>
    <name evidence="13" type="ORF">J6I44_06350</name>
</gene>